<reference evidence="2 3" key="1">
    <citation type="submission" date="2017-09" db="EMBL/GenBank/DDBJ databases">
        <title>Sphingomonas panjinensis sp.nov., isolated from oil-contaminated soil.</title>
        <authorList>
            <person name="Wang L."/>
            <person name="Chen L."/>
        </authorList>
    </citation>
    <scope>NUCLEOTIDE SEQUENCE [LARGE SCALE GENOMIC DNA]</scope>
    <source>
        <strain evidence="2 3">FW-11</strain>
    </source>
</reference>
<feature type="compositionally biased region" description="Basic and acidic residues" evidence="1">
    <location>
        <begin position="423"/>
        <end position="436"/>
    </location>
</feature>
<sequence>MKVVIDGGAVIDIGATEAAPTIGIIDYSRRETDDFGVTTVVPRGFARQMSVRVKVPTDNVDAIQRQLAALRATPAQWIADDRFDSLAVTGFYRDFSLDLAVPPVSYCTLTIEGLAEDGAFVDPGTDPAPDQRTSTLRLLQPATITDAVLISSTIPETDYPVWSNTATYALGARVIKTATHRIYESAAAGNVGNDPAGASGLWIDIGPTNRWAMFDQAIGSLSASTGSIVVTLDPLAAVNALALLDVTAASVRVQAAGYDRTQALAASPGMVTFLDLPATTGAITVTISGSGTVSAGTLLIGHLVGLGITESSPTAAITDYSRKETDDFGEVTLVERAWAKRMSVRGLIDTAAVDVVAGRIANVRATPALWIGDESLESVTVYGFFKDFSIEVGDATSTLSLSVEGLSAAAKIAPLIGDIGWSDIKDDDPAHPKPEDGATNGAPAGTQVNGRPVESITGDIDLNGENYVNLAQLADTQNAAMLARTTLNGQPIATVVTQVISQATTDRNAVAEQYSILGAKFSQNEAGISDLSQVVADSSQATSQRLTTVEARAGDLEASVQSQQGAIATLEGKTGAWWVVDVNSGQNGGRAVVSMRAENGTSSIDIAAQGIFLSNIANGMLLPALSLVGGGVVIHGTLATNTIVASANGGMRIELANNRIIFNNGSVMKVQGTGFGSSNQFVEWFGPSLANVSQCTEANAIAYLKTNGDAYFGGSLSAGVLTTKAATSDTSASAQAETAVFGSNGGTIVVTLSYTYQASFHHSFPGTSQGLNDYTSEKNLYGGQPDGLGTGHVANGADPGSCSIELYRSINGGAYALVSTLTVTGSWSWVGLEPIPAGSEPGSSDLTDSNSGSITYTDPQTVAQNRQYKAVMTSRNPKLTQNIVQRVSIIAVEE</sequence>
<name>A0A2T5G1E2_9SPHN</name>
<dbReference type="Proteomes" id="UP000244162">
    <property type="component" value="Unassembled WGS sequence"/>
</dbReference>
<accession>A0A2T5G1E2</accession>
<feature type="compositionally biased region" description="Polar residues" evidence="1">
    <location>
        <begin position="841"/>
        <end position="857"/>
    </location>
</feature>
<evidence type="ECO:0000313" key="2">
    <source>
        <dbReference type="EMBL" id="PTQ12965.1"/>
    </source>
</evidence>
<protein>
    <submittedName>
        <fullName evidence="2">Uncharacterized protein</fullName>
    </submittedName>
</protein>
<keyword evidence="3" id="KW-1185">Reference proteome</keyword>
<feature type="region of interest" description="Disordered" evidence="1">
    <location>
        <begin position="838"/>
        <end position="857"/>
    </location>
</feature>
<gene>
    <name evidence="2" type="ORF">CLG96_02140</name>
</gene>
<dbReference type="RefSeq" id="WP_107966201.1">
    <property type="nucleotide sequence ID" value="NZ_NWBU01000004.1"/>
</dbReference>
<feature type="region of interest" description="Disordered" evidence="1">
    <location>
        <begin position="423"/>
        <end position="456"/>
    </location>
</feature>
<dbReference type="EMBL" id="NWBU01000004">
    <property type="protein sequence ID" value="PTQ12965.1"/>
    <property type="molecule type" value="Genomic_DNA"/>
</dbReference>
<evidence type="ECO:0000256" key="1">
    <source>
        <dbReference type="SAM" id="MobiDB-lite"/>
    </source>
</evidence>
<proteinExistence type="predicted"/>
<dbReference type="OrthoDB" id="7456251at2"/>
<organism evidence="2 3">
    <name type="scientific">Sphingomonas oleivorans</name>
    <dbReference type="NCBI Taxonomy" id="1735121"/>
    <lineage>
        <taxon>Bacteria</taxon>
        <taxon>Pseudomonadati</taxon>
        <taxon>Pseudomonadota</taxon>
        <taxon>Alphaproteobacteria</taxon>
        <taxon>Sphingomonadales</taxon>
        <taxon>Sphingomonadaceae</taxon>
        <taxon>Sphingomonas</taxon>
    </lineage>
</organism>
<dbReference type="AlphaFoldDB" id="A0A2T5G1E2"/>
<comment type="caution">
    <text evidence="2">The sequence shown here is derived from an EMBL/GenBank/DDBJ whole genome shotgun (WGS) entry which is preliminary data.</text>
</comment>
<evidence type="ECO:0000313" key="3">
    <source>
        <dbReference type="Proteomes" id="UP000244162"/>
    </source>
</evidence>